<feature type="region of interest" description="Disordered" evidence="1">
    <location>
        <begin position="40"/>
        <end position="73"/>
    </location>
</feature>
<keyword evidence="3" id="KW-1185">Reference proteome</keyword>
<dbReference type="Proteomes" id="UP000186817">
    <property type="component" value="Unassembled WGS sequence"/>
</dbReference>
<dbReference type="EMBL" id="LSRX01001572">
    <property type="protein sequence ID" value="OLP78722.1"/>
    <property type="molecule type" value="Genomic_DNA"/>
</dbReference>
<gene>
    <name evidence="2" type="ORF">AK812_SmicGene41079</name>
</gene>
<name>A0A1Q9C711_SYMMI</name>
<evidence type="ECO:0000256" key="1">
    <source>
        <dbReference type="SAM" id="MobiDB-lite"/>
    </source>
</evidence>
<evidence type="ECO:0000313" key="2">
    <source>
        <dbReference type="EMBL" id="OLP78722.1"/>
    </source>
</evidence>
<evidence type="ECO:0000313" key="3">
    <source>
        <dbReference type="Proteomes" id="UP000186817"/>
    </source>
</evidence>
<accession>A0A1Q9C711</accession>
<organism evidence="2 3">
    <name type="scientific">Symbiodinium microadriaticum</name>
    <name type="common">Dinoflagellate</name>
    <name type="synonym">Zooxanthella microadriatica</name>
    <dbReference type="NCBI Taxonomy" id="2951"/>
    <lineage>
        <taxon>Eukaryota</taxon>
        <taxon>Sar</taxon>
        <taxon>Alveolata</taxon>
        <taxon>Dinophyceae</taxon>
        <taxon>Suessiales</taxon>
        <taxon>Symbiodiniaceae</taxon>
        <taxon>Symbiodinium</taxon>
    </lineage>
</organism>
<reference evidence="2 3" key="1">
    <citation type="submission" date="2016-02" db="EMBL/GenBank/DDBJ databases">
        <title>Genome analysis of coral dinoflagellate symbionts highlights evolutionary adaptations to a symbiotic lifestyle.</title>
        <authorList>
            <person name="Aranda M."/>
            <person name="Li Y."/>
            <person name="Liew Y.J."/>
            <person name="Baumgarten S."/>
            <person name="Simakov O."/>
            <person name="Wilson M."/>
            <person name="Piel J."/>
            <person name="Ashoor H."/>
            <person name="Bougouffa S."/>
            <person name="Bajic V.B."/>
            <person name="Ryu T."/>
            <person name="Ravasi T."/>
            <person name="Bayer T."/>
            <person name="Micklem G."/>
            <person name="Kim H."/>
            <person name="Bhak J."/>
            <person name="Lajeunesse T.C."/>
            <person name="Voolstra C.R."/>
        </authorList>
    </citation>
    <scope>NUCLEOTIDE SEQUENCE [LARGE SCALE GENOMIC DNA]</scope>
    <source>
        <strain evidence="2 3">CCMP2467</strain>
    </source>
</reference>
<protein>
    <submittedName>
        <fullName evidence="2">Uncharacterized protein</fullName>
    </submittedName>
</protein>
<proteinExistence type="predicted"/>
<comment type="caution">
    <text evidence="2">The sequence shown here is derived from an EMBL/GenBank/DDBJ whole genome shotgun (WGS) entry which is preliminary data.</text>
</comment>
<sequence length="73" mass="8138">MVRSCTAPPAFWNCLETMHFDKWFSAPTTGAAVDVEEQIQRQTNGTEEKRCQVGSRGPVDSEESLADTVQQSF</sequence>
<dbReference type="AlphaFoldDB" id="A0A1Q9C711"/>